<evidence type="ECO:0000256" key="7">
    <source>
        <dbReference type="SAM" id="Phobius"/>
    </source>
</evidence>
<dbReference type="InterPro" id="IPR055518">
    <property type="entry name" value="DUF7092"/>
</dbReference>
<dbReference type="EMBL" id="CP124616">
    <property type="protein sequence ID" value="WGW05182.1"/>
    <property type="molecule type" value="Genomic_DNA"/>
</dbReference>
<keyword evidence="1 6" id="KW-0645">Protease</keyword>
<comment type="similarity">
    <text evidence="6">Belongs to the peptidase M48 family.</text>
</comment>
<feature type="domain" description="DUF7092" evidence="9">
    <location>
        <begin position="5"/>
        <end position="92"/>
    </location>
</feature>
<dbReference type="CDD" id="cd07332">
    <property type="entry name" value="M48C_Oma1_like"/>
    <property type="match status" value="1"/>
</dbReference>
<dbReference type="PANTHER" id="PTHR22726">
    <property type="entry name" value="METALLOENDOPEPTIDASE OMA1"/>
    <property type="match status" value="1"/>
</dbReference>
<keyword evidence="7" id="KW-1133">Transmembrane helix</keyword>
<evidence type="ECO:0000259" key="8">
    <source>
        <dbReference type="Pfam" id="PF01435"/>
    </source>
</evidence>
<keyword evidence="4 6" id="KW-0862">Zinc</keyword>
<sequence length="373" mass="40122">MQPTGAEFFDGETAGRHSVFVALSKDRQALEITGQTLPGALQWKLPDLRALHDTADPSRLILTRLAETTDEAPRDPARLVIHDPDLIAWLHRTRPNLFKQDLHKGTGRKAVKYAAGAVVAALMMLFVILPAMANTLARILPIEREIAFGKTVTAQMERVLGGTRIGALHCDDPAGNAALQAMLRRLTAGQQMRYDIELQVLDHPMINAFAAPGGQVVILRGLLDKASGPDEVAGVLAHELGHVEARDATRNALRAAGSAGLLSMLIGDFTGGALFAILGEHMINASYTRDAEGQADAFALRMLDNSGVSATGFAAFFDVIDAELGGLELPGYLATHPVTAERAEQARSFAESQSDTNPILNRAEWQALQRICD</sequence>
<dbReference type="Gene3D" id="3.30.2010.10">
    <property type="entry name" value="Metalloproteases ('zincins'), catalytic domain"/>
    <property type="match status" value="1"/>
</dbReference>
<name>A0ABY8QKP6_9RHOB</name>
<dbReference type="Pfam" id="PF23368">
    <property type="entry name" value="DUF7092"/>
    <property type="match status" value="1"/>
</dbReference>
<evidence type="ECO:0000259" key="9">
    <source>
        <dbReference type="Pfam" id="PF23368"/>
    </source>
</evidence>
<accession>A0ABY8QKP6</accession>
<dbReference type="RefSeq" id="WP_282301815.1">
    <property type="nucleotide sequence ID" value="NZ_CP124616.1"/>
</dbReference>
<evidence type="ECO:0000256" key="5">
    <source>
        <dbReference type="ARBA" id="ARBA00023049"/>
    </source>
</evidence>
<dbReference type="PANTHER" id="PTHR22726:SF1">
    <property type="entry name" value="METALLOENDOPEPTIDASE OMA1, MITOCHONDRIAL"/>
    <property type="match status" value="1"/>
</dbReference>
<keyword evidence="2" id="KW-0479">Metal-binding</keyword>
<keyword evidence="7" id="KW-0812">Transmembrane</keyword>
<keyword evidence="11" id="KW-1185">Reference proteome</keyword>
<feature type="transmembrane region" description="Helical" evidence="7">
    <location>
        <begin position="113"/>
        <end position="133"/>
    </location>
</feature>
<dbReference type="InterPro" id="IPR051156">
    <property type="entry name" value="Mito/Outer_Membr_Metalloprot"/>
</dbReference>
<feature type="domain" description="Peptidase M48" evidence="8">
    <location>
        <begin position="175"/>
        <end position="348"/>
    </location>
</feature>
<dbReference type="Proteomes" id="UP001241605">
    <property type="component" value="Chromosome"/>
</dbReference>
<dbReference type="InterPro" id="IPR001915">
    <property type="entry name" value="Peptidase_M48"/>
</dbReference>
<evidence type="ECO:0000313" key="11">
    <source>
        <dbReference type="Proteomes" id="UP001241605"/>
    </source>
</evidence>
<evidence type="ECO:0000256" key="1">
    <source>
        <dbReference type="ARBA" id="ARBA00022670"/>
    </source>
</evidence>
<evidence type="ECO:0000313" key="10">
    <source>
        <dbReference type="EMBL" id="WGW05182.1"/>
    </source>
</evidence>
<evidence type="ECO:0000256" key="4">
    <source>
        <dbReference type="ARBA" id="ARBA00022833"/>
    </source>
</evidence>
<protein>
    <submittedName>
        <fullName evidence="10">M48 family metallopeptidase</fullName>
    </submittedName>
</protein>
<reference evidence="10 11" key="1">
    <citation type="submission" date="2023-05" db="EMBL/GenBank/DDBJ databases">
        <title>YMD87, complete Genome.</title>
        <authorList>
            <person name="Zhang J."/>
            <person name="Xu X."/>
        </authorList>
    </citation>
    <scope>NUCLEOTIDE SEQUENCE [LARGE SCALE GENOMIC DNA]</scope>
    <source>
        <strain evidence="10 11">YMD87</strain>
    </source>
</reference>
<comment type="cofactor">
    <cofactor evidence="6">
        <name>Zn(2+)</name>
        <dbReference type="ChEBI" id="CHEBI:29105"/>
    </cofactor>
    <text evidence="6">Binds 1 zinc ion per subunit.</text>
</comment>
<organism evidence="10 11">
    <name type="scientific">Tropicibacter oceani</name>
    <dbReference type="NCBI Taxonomy" id="3058420"/>
    <lineage>
        <taxon>Bacteria</taxon>
        <taxon>Pseudomonadati</taxon>
        <taxon>Pseudomonadota</taxon>
        <taxon>Alphaproteobacteria</taxon>
        <taxon>Rhodobacterales</taxon>
        <taxon>Roseobacteraceae</taxon>
        <taxon>Tropicibacter</taxon>
    </lineage>
</organism>
<proteinExistence type="inferred from homology"/>
<keyword evidence="3 6" id="KW-0378">Hydrolase</keyword>
<evidence type="ECO:0000256" key="3">
    <source>
        <dbReference type="ARBA" id="ARBA00022801"/>
    </source>
</evidence>
<keyword evidence="7" id="KW-0472">Membrane</keyword>
<dbReference type="Pfam" id="PF01435">
    <property type="entry name" value="Peptidase_M48"/>
    <property type="match status" value="1"/>
</dbReference>
<gene>
    <name evidence="10" type="ORF">QF118_06465</name>
</gene>
<evidence type="ECO:0000256" key="2">
    <source>
        <dbReference type="ARBA" id="ARBA00022723"/>
    </source>
</evidence>
<evidence type="ECO:0000256" key="6">
    <source>
        <dbReference type="RuleBase" id="RU003983"/>
    </source>
</evidence>
<keyword evidence="5 6" id="KW-0482">Metalloprotease</keyword>